<gene>
    <name evidence="1" type="ORF">HOLleu_31717</name>
</gene>
<evidence type="ECO:0000313" key="1">
    <source>
        <dbReference type="EMBL" id="KAJ8026781.1"/>
    </source>
</evidence>
<organism evidence="1 2">
    <name type="scientific">Holothuria leucospilota</name>
    <name type="common">Black long sea cucumber</name>
    <name type="synonym">Mertensiothuria leucospilota</name>
    <dbReference type="NCBI Taxonomy" id="206669"/>
    <lineage>
        <taxon>Eukaryota</taxon>
        <taxon>Metazoa</taxon>
        <taxon>Echinodermata</taxon>
        <taxon>Eleutherozoa</taxon>
        <taxon>Echinozoa</taxon>
        <taxon>Holothuroidea</taxon>
        <taxon>Aspidochirotacea</taxon>
        <taxon>Aspidochirotida</taxon>
        <taxon>Holothuriidae</taxon>
        <taxon>Holothuria</taxon>
    </lineage>
</organism>
<dbReference type="EMBL" id="JAIZAY010000016">
    <property type="protein sequence ID" value="KAJ8026781.1"/>
    <property type="molecule type" value="Genomic_DNA"/>
</dbReference>
<name>A0A9Q1BGG4_HOLLE</name>
<protein>
    <submittedName>
        <fullName evidence="1">Uncharacterized protein</fullName>
    </submittedName>
</protein>
<dbReference type="Proteomes" id="UP001152320">
    <property type="component" value="Chromosome 16"/>
</dbReference>
<dbReference type="InterPro" id="IPR005312">
    <property type="entry name" value="DUF1759"/>
</dbReference>
<accession>A0A9Q1BGG4</accession>
<dbReference type="OrthoDB" id="7444419at2759"/>
<evidence type="ECO:0000313" key="2">
    <source>
        <dbReference type="Proteomes" id="UP001152320"/>
    </source>
</evidence>
<dbReference type="AlphaFoldDB" id="A0A9Q1BGG4"/>
<comment type="caution">
    <text evidence="1">The sequence shown here is derived from an EMBL/GenBank/DDBJ whole genome shotgun (WGS) entry which is preliminary data.</text>
</comment>
<sequence>MLLAPNEGLKSALEILKSRYGNPSVVVEAWIRKITRNPKLDSSNICKFADDLDNCIKALTSLDCLNEMDNQQSIRTTVEKFPRYTQHRWTKENAKCKRTCGGHAKLTNLVTFVRSVEEEMTDPILNVSCTGSKRKNCKEQGL</sequence>
<dbReference type="Pfam" id="PF03564">
    <property type="entry name" value="DUF1759"/>
    <property type="match status" value="1"/>
</dbReference>
<keyword evidence="2" id="KW-1185">Reference proteome</keyword>
<dbReference type="PANTHER" id="PTHR47331">
    <property type="entry name" value="PHD-TYPE DOMAIN-CONTAINING PROTEIN"/>
    <property type="match status" value="1"/>
</dbReference>
<proteinExistence type="predicted"/>
<reference evidence="1" key="1">
    <citation type="submission" date="2021-10" db="EMBL/GenBank/DDBJ databases">
        <title>Tropical sea cucumber genome reveals ecological adaptation and Cuvierian tubules defense mechanism.</title>
        <authorList>
            <person name="Chen T."/>
        </authorList>
    </citation>
    <scope>NUCLEOTIDE SEQUENCE</scope>
    <source>
        <strain evidence="1">Nanhai2018</strain>
        <tissue evidence="1">Muscle</tissue>
    </source>
</reference>